<comment type="caution">
    <text evidence="1">The sequence shown here is derived from an EMBL/GenBank/DDBJ whole genome shotgun (WGS) entry which is preliminary data.</text>
</comment>
<reference evidence="2" key="1">
    <citation type="journal article" date="2019" name="Int. J. Syst. Evol. Microbiol.">
        <title>The Global Catalogue of Microorganisms (GCM) 10K type strain sequencing project: providing services to taxonomists for standard genome sequencing and annotation.</title>
        <authorList>
            <consortium name="The Broad Institute Genomics Platform"/>
            <consortium name="The Broad Institute Genome Sequencing Center for Infectious Disease"/>
            <person name="Wu L."/>
            <person name="Ma J."/>
        </authorList>
    </citation>
    <scope>NUCLEOTIDE SEQUENCE [LARGE SCALE GENOMIC DNA]</scope>
    <source>
        <strain evidence="2">JCM 17688</strain>
    </source>
</reference>
<organism evidence="1 2">
    <name type="scientific">Tsukamurella soli</name>
    <dbReference type="NCBI Taxonomy" id="644556"/>
    <lineage>
        <taxon>Bacteria</taxon>
        <taxon>Bacillati</taxon>
        <taxon>Actinomycetota</taxon>
        <taxon>Actinomycetes</taxon>
        <taxon>Mycobacteriales</taxon>
        <taxon>Tsukamurellaceae</taxon>
        <taxon>Tsukamurella</taxon>
    </lineage>
</organism>
<name>A0ABP8JG17_9ACTN</name>
<sequence>MAAKLAATVSGVCTDWNTAYTTRLAASNATVAFTKNSSWTWDGIQATIATEQSAIQTETGVLDGLITRASVKSDLQAALQDYRAKLTAYSSALQADNAARGTGTATWERSNPASDALAASARSVRSVCNL</sequence>
<protein>
    <submittedName>
        <fullName evidence="1">Uncharacterized protein</fullName>
    </submittedName>
</protein>
<evidence type="ECO:0000313" key="2">
    <source>
        <dbReference type="Proteomes" id="UP001500635"/>
    </source>
</evidence>
<accession>A0ABP8JG17</accession>
<dbReference type="EMBL" id="BAABFR010000022">
    <property type="protein sequence ID" value="GAA4390323.1"/>
    <property type="molecule type" value="Genomic_DNA"/>
</dbReference>
<gene>
    <name evidence="1" type="ORF">GCM10023147_18130</name>
</gene>
<proteinExistence type="predicted"/>
<dbReference type="Proteomes" id="UP001500635">
    <property type="component" value="Unassembled WGS sequence"/>
</dbReference>
<evidence type="ECO:0000313" key="1">
    <source>
        <dbReference type="EMBL" id="GAA4390323.1"/>
    </source>
</evidence>
<keyword evidence="2" id="KW-1185">Reference proteome</keyword>